<protein>
    <submittedName>
        <fullName evidence="1">Uncharacterized protein</fullName>
    </submittedName>
</protein>
<evidence type="ECO:0000313" key="2">
    <source>
        <dbReference type="Proteomes" id="UP000649617"/>
    </source>
</evidence>
<comment type="caution">
    <text evidence="1">The sequence shown here is derived from an EMBL/GenBank/DDBJ whole genome shotgun (WGS) entry which is preliminary data.</text>
</comment>
<keyword evidence="2" id="KW-1185">Reference proteome</keyword>
<sequence>YLWESSSSPDDQLLCGQLLGSVGAIDPAYFTGQVLVERHNTSTDNRTPKGEVELAKTVLEDFLAPNLSSRNNYAFAAQEIFRCLKPGGRDQQLLVKLEREDVRETLRLYMSSSYERVSTASRAASQGPASLEDALVSASKLLPTERRAFFEACMPAVTGNHALALFLMHHALRELLNGPAEGNQLSALAEALANLLRDE</sequence>
<evidence type="ECO:0000313" key="1">
    <source>
        <dbReference type="EMBL" id="CAE7251865.1"/>
    </source>
</evidence>
<gene>
    <name evidence="1" type="ORF">SPIL2461_LOCUS4899</name>
</gene>
<accession>A0A812M4C0</accession>
<organism evidence="1 2">
    <name type="scientific">Symbiodinium pilosum</name>
    <name type="common">Dinoflagellate</name>
    <dbReference type="NCBI Taxonomy" id="2952"/>
    <lineage>
        <taxon>Eukaryota</taxon>
        <taxon>Sar</taxon>
        <taxon>Alveolata</taxon>
        <taxon>Dinophyceae</taxon>
        <taxon>Suessiales</taxon>
        <taxon>Symbiodiniaceae</taxon>
        <taxon>Symbiodinium</taxon>
    </lineage>
</organism>
<dbReference type="Proteomes" id="UP000649617">
    <property type="component" value="Unassembled WGS sequence"/>
</dbReference>
<dbReference type="EMBL" id="CAJNIZ010006673">
    <property type="protein sequence ID" value="CAE7251865.1"/>
    <property type="molecule type" value="Genomic_DNA"/>
</dbReference>
<name>A0A812M4C0_SYMPI</name>
<dbReference type="OrthoDB" id="428639at2759"/>
<dbReference type="AlphaFoldDB" id="A0A812M4C0"/>
<proteinExistence type="predicted"/>
<reference evidence="1" key="1">
    <citation type="submission" date="2021-02" db="EMBL/GenBank/DDBJ databases">
        <authorList>
            <person name="Dougan E. K."/>
            <person name="Rhodes N."/>
            <person name="Thang M."/>
            <person name="Chan C."/>
        </authorList>
    </citation>
    <scope>NUCLEOTIDE SEQUENCE</scope>
</reference>
<feature type="non-terminal residue" evidence="1">
    <location>
        <position position="199"/>
    </location>
</feature>
<feature type="non-terminal residue" evidence="1">
    <location>
        <position position="1"/>
    </location>
</feature>